<name>A0A1G6QQL6_9EURY</name>
<evidence type="ECO:0000313" key="3">
    <source>
        <dbReference type="Proteomes" id="UP000324021"/>
    </source>
</evidence>
<reference evidence="2 3" key="1">
    <citation type="submission" date="2016-10" db="EMBL/GenBank/DDBJ databases">
        <authorList>
            <person name="Varghese N."/>
            <person name="Submissions S."/>
        </authorList>
    </citation>
    <scope>NUCLEOTIDE SEQUENCE [LARGE SCALE GENOMIC DNA]</scope>
    <source>
        <strain evidence="2 3">CDM_1</strain>
    </source>
</reference>
<keyword evidence="1" id="KW-1133">Transmembrane helix</keyword>
<protein>
    <recommendedName>
        <fullName evidence="4">DUF3784 domain-containing protein</fullName>
    </recommendedName>
</protein>
<dbReference type="EMBL" id="FMZP01000009">
    <property type="protein sequence ID" value="SDC94541.1"/>
    <property type="molecule type" value="Genomic_DNA"/>
</dbReference>
<feature type="transmembrane region" description="Helical" evidence="1">
    <location>
        <begin position="6"/>
        <end position="26"/>
    </location>
</feature>
<dbReference type="AlphaFoldDB" id="A0A1G6QQL6"/>
<dbReference type="InterPro" id="IPR017259">
    <property type="entry name" value="UCP037672"/>
</dbReference>
<accession>A0A1G6QQL6</accession>
<proteinExistence type="predicted"/>
<dbReference type="Proteomes" id="UP000324021">
    <property type="component" value="Unassembled WGS sequence"/>
</dbReference>
<organism evidence="2 3">
    <name type="scientific">Natrinema hispanicum</name>
    <dbReference type="NCBI Taxonomy" id="392421"/>
    <lineage>
        <taxon>Archaea</taxon>
        <taxon>Methanobacteriati</taxon>
        <taxon>Methanobacteriota</taxon>
        <taxon>Stenosarchaea group</taxon>
        <taxon>Halobacteria</taxon>
        <taxon>Halobacteriales</taxon>
        <taxon>Natrialbaceae</taxon>
        <taxon>Natrinema</taxon>
    </lineage>
</organism>
<dbReference type="RefSeq" id="WP_149782323.1">
    <property type="nucleotide sequence ID" value="NZ_FMZP01000009.1"/>
</dbReference>
<gene>
    <name evidence="2" type="ORF">SAMN05192552_1009138</name>
</gene>
<feature type="transmembrane region" description="Helical" evidence="1">
    <location>
        <begin position="78"/>
        <end position="94"/>
    </location>
</feature>
<evidence type="ECO:0000256" key="1">
    <source>
        <dbReference type="SAM" id="Phobius"/>
    </source>
</evidence>
<evidence type="ECO:0000313" key="2">
    <source>
        <dbReference type="EMBL" id="SDC94541.1"/>
    </source>
</evidence>
<evidence type="ECO:0008006" key="4">
    <source>
        <dbReference type="Google" id="ProtNLM"/>
    </source>
</evidence>
<keyword evidence="1" id="KW-0472">Membrane</keyword>
<keyword evidence="1" id="KW-0812">Transmembrane</keyword>
<dbReference type="Pfam" id="PF12650">
    <property type="entry name" value="DUF3784"/>
    <property type="match status" value="1"/>
</dbReference>
<sequence>MVTASVVGLIATAGFIGVLGILIKHFGMVQLIAGYDPDRVTDVEGLAEFVGTNVLYVAALVLLVAVVEATAPDRSDSVWIAFVAGVGLLTVRMIRGARRYEIDE</sequence>
<feature type="transmembrane region" description="Helical" evidence="1">
    <location>
        <begin position="46"/>
        <end position="66"/>
    </location>
</feature>